<dbReference type="PROSITE" id="PS00141">
    <property type="entry name" value="ASP_PROTEASE"/>
    <property type="match status" value="1"/>
</dbReference>
<dbReference type="InterPro" id="IPR001969">
    <property type="entry name" value="Aspartic_peptidase_AS"/>
</dbReference>
<evidence type="ECO:0000256" key="3">
    <source>
        <dbReference type="ARBA" id="ARBA00022630"/>
    </source>
</evidence>
<evidence type="ECO:0000256" key="2">
    <source>
        <dbReference type="ARBA" id="ARBA00005466"/>
    </source>
</evidence>
<protein>
    <submittedName>
        <fullName evidence="8">FAD-binding domain-containing protein</fullName>
    </submittedName>
</protein>
<accession>A0A6A6XYL4</accession>
<dbReference type="PANTHER" id="PTHR42973:SF39">
    <property type="entry name" value="FAD-BINDING PCMH-TYPE DOMAIN-CONTAINING PROTEIN"/>
    <property type="match status" value="1"/>
</dbReference>
<dbReference type="Proteomes" id="UP000799757">
    <property type="component" value="Unassembled WGS sequence"/>
</dbReference>
<dbReference type="AlphaFoldDB" id="A0A6A6XYL4"/>
<comment type="similarity">
    <text evidence="2">Belongs to the oxygen-dependent FAD-linked oxidoreductase family.</text>
</comment>
<evidence type="ECO:0000256" key="5">
    <source>
        <dbReference type="ARBA" id="ARBA00023002"/>
    </source>
</evidence>
<dbReference type="Gene3D" id="3.30.465.10">
    <property type="match status" value="2"/>
</dbReference>
<keyword evidence="3" id="KW-0285">Flavoprotein</keyword>
<keyword evidence="5" id="KW-0560">Oxidoreductase</keyword>
<feature type="domain" description="FAD-binding PCMH-type" evidence="7">
    <location>
        <begin position="124"/>
        <end position="303"/>
    </location>
</feature>
<proteinExistence type="inferred from homology"/>
<organism evidence="8 9">
    <name type="scientific">Melanomma pulvis-pyrius CBS 109.77</name>
    <dbReference type="NCBI Taxonomy" id="1314802"/>
    <lineage>
        <taxon>Eukaryota</taxon>
        <taxon>Fungi</taxon>
        <taxon>Dikarya</taxon>
        <taxon>Ascomycota</taxon>
        <taxon>Pezizomycotina</taxon>
        <taxon>Dothideomycetes</taxon>
        <taxon>Pleosporomycetidae</taxon>
        <taxon>Pleosporales</taxon>
        <taxon>Melanommataceae</taxon>
        <taxon>Melanomma</taxon>
    </lineage>
</organism>
<evidence type="ECO:0000256" key="4">
    <source>
        <dbReference type="ARBA" id="ARBA00022827"/>
    </source>
</evidence>
<evidence type="ECO:0000256" key="6">
    <source>
        <dbReference type="SAM" id="SignalP"/>
    </source>
</evidence>
<dbReference type="OrthoDB" id="9983560at2759"/>
<keyword evidence="4" id="KW-0274">FAD</keyword>
<dbReference type="GO" id="GO:0016491">
    <property type="term" value="F:oxidoreductase activity"/>
    <property type="evidence" value="ECO:0007669"/>
    <property type="project" value="UniProtKB-KW"/>
</dbReference>
<dbReference type="EMBL" id="MU001739">
    <property type="protein sequence ID" value="KAF2801105.1"/>
    <property type="molecule type" value="Genomic_DNA"/>
</dbReference>
<feature type="signal peptide" evidence="6">
    <location>
        <begin position="1"/>
        <end position="27"/>
    </location>
</feature>
<dbReference type="InterPro" id="IPR006094">
    <property type="entry name" value="Oxid_FAD_bind_N"/>
</dbReference>
<dbReference type="InterPro" id="IPR016166">
    <property type="entry name" value="FAD-bd_PCMH"/>
</dbReference>
<dbReference type="InterPro" id="IPR050416">
    <property type="entry name" value="FAD-linked_Oxidoreductase"/>
</dbReference>
<dbReference type="GO" id="GO:0006508">
    <property type="term" value="P:proteolysis"/>
    <property type="evidence" value="ECO:0007669"/>
    <property type="project" value="InterPro"/>
</dbReference>
<dbReference type="InterPro" id="IPR012951">
    <property type="entry name" value="BBE"/>
</dbReference>
<dbReference type="PANTHER" id="PTHR42973">
    <property type="entry name" value="BINDING OXIDOREDUCTASE, PUTATIVE (AFU_ORTHOLOGUE AFUA_1G17690)-RELATED"/>
    <property type="match status" value="1"/>
</dbReference>
<evidence type="ECO:0000313" key="9">
    <source>
        <dbReference type="Proteomes" id="UP000799757"/>
    </source>
</evidence>
<evidence type="ECO:0000256" key="1">
    <source>
        <dbReference type="ARBA" id="ARBA00001974"/>
    </source>
</evidence>
<dbReference type="InterPro" id="IPR016169">
    <property type="entry name" value="FAD-bd_PCMH_sub2"/>
</dbReference>
<keyword evidence="6" id="KW-0732">Signal</keyword>
<dbReference type="Pfam" id="PF08031">
    <property type="entry name" value="BBE"/>
    <property type="match status" value="1"/>
</dbReference>
<dbReference type="Pfam" id="PF01565">
    <property type="entry name" value="FAD_binding_4"/>
    <property type="match status" value="1"/>
</dbReference>
<comment type="cofactor">
    <cofactor evidence="1">
        <name>FAD</name>
        <dbReference type="ChEBI" id="CHEBI:57692"/>
    </cofactor>
</comment>
<reference evidence="8" key="1">
    <citation type="journal article" date="2020" name="Stud. Mycol.">
        <title>101 Dothideomycetes genomes: a test case for predicting lifestyles and emergence of pathogens.</title>
        <authorList>
            <person name="Haridas S."/>
            <person name="Albert R."/>
            <person name="Binder M."/>
            <person name="Bloem J."/>
            <person name="Labutti K."/>
            <person name="Salamov A."/>
            <person name="Andreopoulos B."/>
            <person name="Baker S."/>
            <person name="Barry K."/>
            <person name="Bills G."/>
            <person name="Bluhm B."/>
            <person name="Cannon C."/>
            <person name="Castanera R."/>
            <person name="Culley D."/>
            <person name="Daum C."/>
            <person name="Ezra D."/>
            <person name="Gonzalez J."/>
            <person name="Henrissat B."/>
            <person name="Kuo A."/>
            <person name="Liang C."/>
            <person name="Lipzen A."/>
            <person name="Lutzoni F."/>
            <person name="Magnuson J."/>
            <person name="Mondo S."/>
            <person name="Nolan M."/>
            <person name="Ohm R."/>
            <person name="Pangilinan J."/>
            <person name="Park H.-J."/>
            <person name="Ramirez L."/>
            <person name="Alfaro M."/>
            <person name="Sun H."/>
            <person name="Tritt A."/>
            <person name="Yoshinaga Y."/>
            <person name="Zwiers L.-H."/>
            <person name="Turgeon B."/>
            <person name="Goodwin S."/>
            <person name="Spatafora J."/>
            <person name="Crous P."/>
            <person name="Grigoriev I."/>
        </authorList>
    </citation>
    <scope>NUCLEOTIDE SEQUENCE</scope>
    <source>
        <strain evidence="8">CBS 109.77</strain>
    </source>
</reference>
<sequence length="586" mass="63161">MMTRSLSHARALLQLLVLSAAVANAATNQTCKYIPGDEGWPSQDVWNQLNQTVGGKLIATVPQASICHIDGFGGTHYDETACKALQQTWDFGQTFEPFSGEIMNPYFQNQSCDPWTPASKPCELGNYVSYSISIADADDVVAGIQFSQEKNVRLVIKNTGHDFLGKSTAKGALGLWTHNLKSTTVIEDYQDAGYSGPAIKLGAGVTGYEAMNAAHAAGYRIVSGDCPTVGIAGGYTQGGGHSPLNGAYGMAADQALEWEVVTADGEHLTASPINNTDLYWALSGGGAGTFAVVLSMTVKLHVEGPVGAAKFSFSKADVDKETYLEAVEAWWRALPGIVDTGATVIWVVSSVGFSFEGFTALDKTADEVTELLKPFTSSLDDLKVPYNLTVDQAPSYYEHFNNTNGPLPYGNWPTSMLFNSNVIPRAVTASNETISKAASAMEDIVNDVSTAQWTVGCHALNVANASHPDNAVAPYWRDAVAICITISLWDWTIPRSEMLDRKSYLAENIVPGLDAAIPNMGAYLNEADPYVYPQGSTQWQEIFYGSNYPKLRSIKGKWDPKSVFYAYTAVGSEDWTIDSGGRLCKA</sequence>
<dbReference type="InterPro" id="IPR036318">
    <property type="entry name" value="FAD-bd_PCMH-like_sf"/>
</dbReference>
<dbReference type="SUPFAM" id="SSF56176">
    <property type="entry name" value="FAD-binding/transporter-associated domain-like"/>
    <property type="match status" value="1"/>
</dbReference>
<feature type="chain" id="PRO_5025601996" evidence="6">
    <location>
        <begin position="28"/>
        <end position="586"/>
    </location>
</feature>
<gene>
    <name evidence="8" type="ORF">K505DRAFT_369831</name>
</gene>
<evidence type="ECO:0000313" key="8">
    <source>
        <dbReference type="EMBL" id="KAF2801105.1"/>
    </source>
</evidence>
<dbReference type="GO" id="GO:0071949">
    <property type="term" value="F:FAD binding"/>
    <property type="evidence" value="ECO:0007669"/>
    <property type="project" value="InterPro"/>
</dbReference>
<dbReference type="GO" id="GO:0004190">
    <property type="term" value="F:aspartic-type endopeptidase activity"/>
    <property type="evidence" value="ECO:0007669"/>
    <property type="project" value="InterPro"/>
</dbReference>
<name>A0A6A6XYL4_9PLEO</name>
<evidence type="ECO:0000259" key="7">
    <source>
        <dbReference type="PROSITE" id="PS51387"/>
    </source>
</evidence>
<keyword evidence="9" id="KW-1185">Reference proteome</keyword>
<dbReference type="PROSITE" id="PS51387">
    <property type="entry name" value="FAD_PCMH"/>
    <property type="match status" value="1"/>
</dbReference>